<organism evidence="1 2">
    <name type="scientific">Microcoleus asticus IPMA8</name>
    <dbReference type="NCBI Taxonomy" id="2563858"/>
    <lineage>
        <taxon>Bacteria</taxon>
        <taxon>Bacillati</taxon>
        <taxon>Cyanobacteriota</taxon>
        <taxon>Cyanophyceae</taxon>
        <taxon>Oscillatoriophycideae</taxon>
        <taxon>Oscillatoriales</taxon>
        <taxon>Microcoleaceae</taxon>
        <taxon>Microcoleus</taxon>
        <taxon>Microcoleus asticus</taxon>
    </lineage>
</organism>
<dbReference type="Proteomes" id="UP000702425">
    <property type="component" value="Unassembled WGS sequence"/>
</dbReference>
<dbReference type="EMBL" id="SRRZ01000022">
    <property type="protein sequence ID" value="NQE33914.1"/>
    <property type="molecule type" value="Genomic_DNA"/>
</dbReference>
<dbReference type="RefSeq" id="WP_172186576.1">
    <property type="nucleotide sequence ID" value="NZ_CAWPPK010000135.1"/>
</dbReference>
<sequence length="84" mass="9408">MQSIKVRSRVGSDGMLHLQVPVGITDTDLEVIVVFQRISPANEAKTPEDLGWSPGFFEITCGCFQDEPLVRGEQGEFEKREELL</sequence>
<evidence type="ECO:0000313" key="2">
    <source>
        <dbReference type="Proteomes" id="UP000702425"/>
    </source>
</evidence>
<keyword evidence="2" id="KW-1185">Reference proteome</keyword>
<proteinExistence type="predicted"/>
<name>A0ABX2CU27_9CYAN</name>
<reference evidence="1 2" key="1">
    <citation type="journal article" date="2020" name="Sci. Rep.">
        <title>A novel cyanobacterial geosmin producer, revising GeoA distribution and dispersion patterns in Bacteria.</title>
        <authorList>
            <person name="Churro C."/>
            <person name="Semedo-Aguiar A.P."/>
            <person name="Silva A.D."/>
            <person name="Pereira-Leal J.B."/>
            <person name="Leite R.B."/>
        </authorList>
    </citation>
    <scope>NUCLEOTIDE SEQUENCE [LARGE SCALE GENOMIC DNA]</scope>
    <source>
        <strain evidence="1 2">IPMA8</strain>
    </source>
</reference>
<comment type="caution">
    <text evidence="1">The sequence shown here is derived from an EMBL/GenBank/DDBJ whole genome shotgun (WGS) entry which is preliminary data.</text>
</comment>
<protein>
    <submittedName>
        <fullName evidence="1">Uncharacterized protein</fullName>
    </submittedName>
</protein>
<evidence type="ECO:0000313" key="1">
    <source>
        <dbReference type="EMBL" id="NQE33914.1"/>
    </source>
</evidence>
<accession>A0ABX2CU27</accession>
<gene>
    <name evidence="1" type="ORF">E5S67_01637</name>
</gene>